<name>A0A8D9FJ12_9HEMI</name>
<organism evidence="1">
    <name type="scientific">Cacopsylla melanoneura</name>
    <dbReference type="NCBI Taxonomy" id="428564"/>
    <lineage>
        <taxon>Eukaryota</taxon>
        <taxon>Metazoa</taxon>
        <taxon>Ecdysozoa</taxon>
        <taxon>Arthropoda</taxon>
        <taxon>Hexapoda</taxon>
        <taxon>Insecta</taxon>
        <taxon>Pterygota</taxon>
        <taxon>Neoptera</taxon>
        <taxon>Paraneoptera</taxon>
        <taxon>Hemiptera</taxon>
        <taxon>Sternorrhyncha</taxon>
        <taxon>Psylloidea</taxon>
        <taxon>Psyllidae</taxon>
        <taxon>Psyllinae</taxon>
        <taxon>Cacopsylla</taxon>
    </lineage>
</organism>
<accession>A0A8D9FJ12</accession>
<dbReference type="AlphaFoldDB" id="A0A8D9FJ12"/>
<protein>
    <submittedName>
        <fullName evidence="1">Uncharacterized protein</fullName>
    </submittedName>
</protein>
<evidence type="ECO:0000313" key="1">
    <source>
        <dbReference type="EMBL" id="CAG6790245.1"/>
    </source>
</evidence>
<dbReference type="EMBL" id="HBUF01669531">
    <property type="protein sequence ID" value="CAG6790245.1"/>
    <property type="molecule type" value="Transcribed_RNA"/>
</dbReference>
<sequence length="158" mass="18186">MGLRLIVHLNDLSLLKLWKFVSEFITSTLLIETLLNETLLIEILLIEPLLIDILLIEPLLIHILLIERLLIEPLLAETLLINPLLIEWQNDSLSILVLWLLDHLTLFTRNMFDMIDGNWMKSVLYSIGLGQLGGYIFQRVGRFPILSDIGRTVSDVDM</sequence>
<reference evidence="1" key="1">
    <citation type="submission" date="2021-05" db="EMBL/GenBank/DDBJ databases">
        <authorList>
            <person name="Alioto T."/>
            <person name="Alioto T."/>
            <person name="Gomez Garrido J."/>
        </authorList>
    </citation>
    <scope>NUCLEOTIDE SEQUENCE</scope>
</reference>
<proteinExistence type="predicted"/>